<organism evidence="4 5">
    <name type="scientific">Tetradesmus obliquus</name>
    <name type="common">Green alga</name>
    <name type="synonym">Acutodesmus obliquus</name>
    <dbReference type="NCBI Taxonomy" id="3088"/>
    <lineage>
        <taxon>Eukaryota</taxon>
        <taxon>Viridiplantae</taxon>
        <taxon>Chlorophyta</taxon>
        <taxon>core chlorophytes</taxon>
        <taxon>Chlorophyceae</taxon>
        <taxon>CS clade</taxon>
        <taxon>Sphaeropleales</taxon>
        <taxon>Scenedesmaceae</taxon>
        <taxon>Tetradesmus</taxon>
    </lineage>
</organism>
<name>A0A383W4P8_TETOB</name>
<dbReference type="Pfam" id="PF00698">
    <property type="entry name" value="Acyl_transf_1"/>
    <property type="match status" value="1"/>
</dbReference>
<dbReference type="Gene3D" id="1.25.40.20">
    <property type="entry name" value="Ankyrin repeat-containing domain"/>
    <property type="match status" value="1"/>
</dbReference>
<dbReference type="PANTHER" id="PTHR47170:SF2">
    <property type="entry name" value="MALONYL-COA:ACP TRANSACYLASE (MAT) DOMAIN-CONTAINING PROTEIN"/>
    <property type="match status" value="1"/>
</dbReference>
<feature type="compositionally biased region" description="Low complexity" evidence="2">
    <location>
        <begin position="233"/>
        <end position="255"/>
    </location>
</feature>
<dbReference type="InterPro" id="IPR001227">
    <property type="entry name" value="Ac_transferase_dom_sf"/>
</dbReference>
<dbReference type="PANTHER" id="PTHR47170">
    <property type="entry name" value="MALONYL-COA ACP TRANSACYLASE, ACP-BINDING"/>
    <property type="match status" value="1"/>
</dbReference>
<dbReference type="EMBL" id="FNXT01001115">
    <property type="protein sequence ID" value="SZX72190.1"/>
    <property type="molecule type" value="Genomic_DNA"/>
</dbReference>
<evidence type="ECO:0000256" key="1">
    <source>
        <dbReference type="PROSITE-ProRule" id="PRU00023"/>
    </source>
</evidence>
<evidence type="ECO:0000256" key="2">
    <source>
        <dbReference type="SAM" id="MobiDB-lite"/>
    </source>
</evidence>
<dbReference type="SUPFAM" id="SSF48403">
    <property type="entry name" value="Ankyrin repeat"/>
    <property type="match status" value="1"/>
</dbReference>
<evidence type="ECO:0000259" key="3">
    <source>
        <dbReference type="Pfam" id="PF00698"/>
    </source>
</evidence>
<evidence type="ECO:0000313" key="4">
    <source>
        <dbReference type="EMBL" id="SZX72190.1"/>
    </source>
</evidence>
<proteinExistence type="predicted"/>
<feature type="region of interest" description="Disordered" evidence="2">
    <location>
        <begin position="198"/>
        <end position="255"/>
    </location>
</feature>
<dbReference type="PROSITE" id="PS50297">
    <property type="entry name" value="ANK_REP_REGION"/>
    <property type="match status" value="2"/>
</dbReference>
<dbReference type="GO" id="GO:0016740">
    <property type="term" value="F:transferase activity"/>
    <property type="evidence" value="ECO:0007669"/>
    <property type="project" value="InterPro"/>
</dbReference>
<dbReference type="SUPFAM" id="SSF52151">
    <property type="entry name" value="FabD/lysophospholipase-like"/>
    <property type="match status" value="1"/>
</dbReference>
<dbReference type="Gene3D" id="3.40.366.10">
    <property type="entry name" value="Malonyl-Coenzyme A Acyl Carrier Protein, domain 2"/>
    <property type="match status" value="1"/>
</dbReference>
<reference evidence="4 5" key="1">
    <citation type="submission" date="2016-10" db="EMBL/GenBank/DDBJ databases">
        <authorList>
            <person name="Cai Z."/>
        </authorList>
    </citation>
    <scope>NUCLEOTIDE SEQUENCE [LARGE SCALE GENOMIC DNA]</scope>
</reference>
<dbReference type="Proteomes" id="UP000256970">
    <property type="component" value="Unassembled WGS sequence"/>
</dbReference>
<dbReference type="PROSITE" id="PS50088">
    <property type="entry name" value="ANK_REPEAT"/>
    <property type="match status" value="2"/>
</dbReference>
<accession>A0A383W4P8</accession>
<dbReference type="InterPro" id="IPR016035">
    <property type="entry name" value="Acyl_Trfase/lysoPLipase"/>
</dbReference>
<feature type="repeat" description="ANK" evidence="1">
    <location>
        <begin position="50"/>
        <end position="82"/>
    </location>
</feature>
<feature type="domain" description="Malonyl-CoA:ACP transacylase (MAT)" evidence="3">
    <location>
        <begin position="280"/>
        <end position="390"/>
    </location>
</feature>
<gene>
    <name evidence="4" type="ORF">BQ4739_LOCUS12382</name>
</gene>
<dbReference type="SMART" id="SM00248">
    <property type="entry name" value="ANK"/>
    <property type="match status" value="2"/>
</dbReference>
<feature type="repeat" description="ANK" evidence="1">
    <location>
        <begin position="83"/>
        <end position="119"/>
    </location>
</feature>
<dbReference type="InterPro" id="IPR014043">
    <property type="entry name" value="Acyl_transferase_dom"/>
</dbReference>
<dbReference type="InterPro" id="IPR036770">
    <property type="entry name" value="Ankyrin_rpt-contain_sf"/>
</dbReference>
<dbReference type="STRING" id="3088.A0A383W4P8"/>
<evidence type="ECO:0000313" key="5">
    <source>
        <dbReference type="Proteomes" id="UP000256970"/>
    </source>
</evidence>
<dbReference type="AlphaFoldDB" id="A0A383W4P8"/>
<dbReference type="Pfam" id="PF12796">
    <property type="entry name" value="Ank_2"/>
    <property type="match status" value="1"/>
</dbReference>
<dbReference type="InterPro" id="IPR052760">
    <property type="entry name" value="Mitochondrial_malonyltrans"/>
</dbReference>
<sequence>MPRDMRGTGRYPPQPRFPPFAFYSAVRLGDPELLAKITAVDPYFVTQDNGAGAPLHFAVTYRQLDMAHHLLNNGALVNQADGRGWTALHRAAHLAHLEGYMELYEYLLSRGADPSLLTNDIDPYLSPGRKGVLDVAVGDDNVRQALAALNAKYEGVPKAPAPHPDVGDWWALYDYGLEAVAAWPHDYQHPYPEVLKRSRDKAQARQARAARREAAEAAAAALEASGMQQPFDPAALSSTTTPPTEAPAGSSTGRPTAAAAALPAAAAAAAAVPSLPVALLFPGQGSQALGMISAAAAGQPAVAGMLEEANAVLGYDLLALIRDGPKSKLDDTVYSQPSLFVTNLAALELLRGRQPELVERARVMAGLSLGEYCALVAAGAMSFSDGLKVCA</sequence>
<protein>
    <recommendedName>
        <fullName evidence="3">Malonyl-CoA:ACP transacylase (MAT) domain-containing protein</fullName>
    </recommendedName>
</protein>
<dbReference type="InterPro" id="IPR002110">
    <property type="entry name" value="Ankyrin_rpt"/>
</dbReference>
<keyword evidence="1" id="KW-0040">ANK repeat</keyword>
<keyword evidence="5" id="KW-1185">Reference proteome</keyword>